<name>A0AB36B1Z5_CLOIN</name>
<reference evidence="1" key="1">
    <citation type="journal article" date="2019" name="Nat. Med.">
        <title>A library of human gut bacterial isolates paired with longitudinal multiomics data enables mechanistic microbiome research.</title>
        <authorList>
            <person name="Poyet M."/>
            <person name="Groussin M."/>
            <person name="Gibbons S.M."/>
            <person name="Avila-Pacheco J."/>
            <person name="Jiang X."/>
            <person name="Kearney S.M."/>
            <person name="Perrotta A.R."/>
            <person name="Berdy B."/>
            <person name="Zhao S."/>
            <person name="Lieberman T.D."/>
            <person name="Swanson P.K."/>
            <person name="Smith M."/>
            <person name="Roesemann S."/>
            <person name="Alexander J.E."/>
            <person name="Rich S.A."/>
            <person name="Livny J."/>
            <person name="Vlamakis H."/>
            <person name="Clish C."/>
            <person name="Bullock K."/>
            <person name="Deik A."/>
            <person name="Scott J."/>
            <person name="Pierce K.A."/>
            <person name="Xavier R.J."/>
            <person name="Alm E.J."/>
        </authorList>
    </citation>
    <scope>NUCLEOTIDE SEQUENCE</scope>
    <source>
        <strain evidence="1">BIOML-A12</strain>
    </source>
</reference>
<evidence type="ECO:0000313" key="2">
    <source>
        <dbReference type="Proteomes" id="UP000604383"/>
    </source>
</evidence>
<accession>A0AB36B1Z5</accession>
<proteinExistence type="predicted"/>
<organism evidence="1 2">
    <name type="scientific">Clostridium innocuum</name>
    <dbReference type="NCBI Taxonomy" id="1522"/>
    <lineage>
        <taxon>Bacteria</taxon>
        <taxon>Bacillati</taxon>
        <taxon>Bacillota</taxon>
        <taxon>Clostridia</taxon>
        <taxon>Eubacteriales</taxon>
        <taxon>Clostridiaceae</taxon>
        <taxon>Clostridium</taxon>
    </lineage>
</organism>
<dbReference type="Proteomes" id="UP000604383">
    <property type="component" value="Unassembled WGS sequence"/>
</dbReference>
<comment type="caution">
    <text evidence="1">The sequence shown here is derived from an EMBL/GenBank/DDBJ whole genome shotgun (WGS) entry which is preliminary data.</text>
</comment>
<gene>
    <name evidence="1" type="ORF">GT664_01525</name>
</gene>
<protein>
    <recommendedName>
        <fullName evidence="3">Capsid protein</fullName>
    </recommendedName>
</protein>
<dbReference type="AlphaFoldDB" id="A0AB36B1Z5"/>
<dbReference type="RefSeq" id="WP_008728266.1">
    <property type="nucleotide sequence ID" value="NZ_BAABYY010000001.1"/>
</dbReference>
<evidence type="ECO:0000313" key="1">
    <source>
        <dbReference type="EMBL" id="MZH54459.1"/>
    </source>
</evidence>
<evidence type="ECO:0008006" key="3">
    <source>
        <dbReference type="Google" id="ProtNLM"/>
    </source>
</evidence>
<dbReference type="EMBL" id="WWTN01000002">
    <property type="protein sequence ID" value="MZH54459.1"/>
    <property type="molecule type" value="Genomic_DNA"/>
</dbReference>
<sequence>MAILTANGVALPAPTVIKIDNEIIWSSNTGRTSSGAMAGDVVAEKKTVTIEWGVLQESEMAKIRKNLIAGFFPFVFNGGGGANLSITSYRGTINEEHIGFLGDGIYWYKKATVKIIQQ</sequence>